<feature type="region of interest" description="Disordered" evidence="1">
    <location>
        <begin position="1"/>
        <end position="26"/>
    </location>
</feature>
<evidence type="ECO:0000313" key="2">
    <source>
        <dbReference type="EMBL" id="DAD30982.1"/>
    </source>
</evidence>
<keyword evidence="3" id="KW-1185">Reference proteome</keyword>
<dbReference type="AlphaFoldDB" id="A0A822YEZ2"/>
<reference evidence="2 3" key="1">
    <citation type="journal article" date="2020" name="Mol. Biol. Evol.">
        <title>Distinct Expression and Methylation Patterns for Genes with Different Fates following a Single Whole-Genome Duplication in Flowering Plants.</title>
        <authorList>
            <person name="Shi T."/>
            <person name="Rahmani R.S."/>
            <person name="Gugger P.F."/>
            <person name="Wang M."/>
            <person name="Li H."/>
            <person name="Zhang Y."/>
            <person name="Li Z."/>
            <person name="Wang Q."/>
            <person name="Van de Peer Y."/>
            <person name="Marchal K."/>
            <person name="Chen J."/>
        </authorList>
    </citation>
    <scope>NUCLEOTIDE SEQUENCE [LARGE SCALE GENOMIC DNA]</scope>
    <source>
        <tissue evidence="2">Leaf</tissue>
    </source>
</reference>
<name>A0A822YEZ2_NELNU</name>
<proteinExistence type="predicted"/>
<sequence>MVKHKDQQVDGVKQTSRDAVMQRNPCAVGSSKWRRCRFSRNRTSTQTQRHTYCVRFYRNFYS</sequence>
<comment type="caution">
    <text evidence="2">The sequence shown here is derived from an EMBL/GenBank/DDBJ whole genome shotgun (WGS) entry which is preliminary data.</text>
</comment>
<dbReference type="Proteomes" id="UP000607653">
    <property type="component" value="Unassembled WGS sequence"/>
</dbReference>
<evidence type="ECO:0000256" key="1">
    <source>
        <dbReference type="SAM" id="MobiDB-lite"/>
    </source>
</evidence>
<dbReference type="EMBL" id="DUZY01000003">
    <property type="protein sequence ID" value="DAD30982.1"/>
    <property type="molecule type" value="Genomic_DNA"/>
</dbReference>
<evidence type="ECO:0000313" key="3">
    <source>
        <dbReference type="Proteomes" id="UP000607653"/>
    </source>
</evidence>
<organism evidence="2 3">
    <name type="scientific">Nelumbo nucifera</name>
    <name type="common">Sacred lotus</name>
    <dbReference type="NCBI Taxonomy" id="4432"/>
    <lineage>
        <taxon>Eukaryota</taxon>
        <taxon>Viridiplantae</taxon>
        <taxon>Streptophyta</taxon>
        <taxon>Embryophyta</taxon>
        <taxon>Tracheophyta</taxon>
        <taxon>Spermatophyta</taxon>
        <taxon>Magnoliopsida</taxon>
        <taxon>Proteales</taxon>
        <taxon>Nelumbonaceae</taxon>
        <taxon>Nelumbo</taxon>
    </lineage>
</organism>
<gene>
    <name evidence="2" type="ORF">HUJ06_009833</name>
</gene>
<accession>A0A822YEZ2</accession>
<protein>
    <submittedName>
        <fullName evidence="2">Uncharacterized protein</fullName>
    </submittedName>
</protein>